<dbReference type="GO" id="GO:0000049">
    <property type="term" value="F:tRNA binding"/>
    <property type="evidence" value="ECO:0007669"/>
    <property type="project" value="InterPro"/>
</dbReference>
<evidence type="ECO:0000259" key="10">
    <source>
        <dbReference type="Pfam" id="PF19269"/>
    </source>
</evidence>
<dbReference type="EMBL" id="FNBW01000004">
    <property type="protein sequence ID" value="SDF56139.1"/>
    <property type="molecule type" value="Genomic_DNA"/>
</dbReference>
<dbReference type="HAMAP" id="MF_00022">
    <property type="entry name" value="Glu_tRNA_synth_type1"/>
    <property type="match status" value="1"/>
</dbReference>
<comment type="caution">
    <text evidence="11">The sequence shown here is derived from an EMBL/GenBank/DDBJ whole genome shotgun (WGS) entry which is preliminary data.</text>
</comment>
<dbReference type="InterPro" id="IPR020751">
    <property type="entry name" value="aa-tRNA-synth_I_codon-bd_sub2"/>
</dbReference>
<keyword evidence="7 8" id="KW-0030">Aminoacyl-tRNA synthetase</keyword>
<dbReference type="PANTHER" id="PTHR43311">
    <property type="entry name" value="GLUTAMATE--TRNA LIGASE"/>
    <property type="match status" value="1"/>
</dbReference>
<keyword evidence="3 8" id="KW-0436">Ligase</keyword>
<organism evidence="11 12">
    <name type="scientific">Thalassobaculum litoreum DSM 18839</name>
    <dbReference type="NCBI Taxonomy" id="1123362"/>
    <lineage>
        <taxon>Bacteria</taxon>
        <taxon>Pseudomonadati</taxon>
        <taxon>Pseudomonadota</taxon>
        <taxon>Alphaproteobacteria</taxon>
        <taxon>Rhodospirillales</taxon>
        <taxon>Thalassobaculaceae</taxon>
        <taxon>Thalassobaculum</taxon>
    </lineage>
</organism>
<dbReference type="AlphaFoldDB" id="A0A8G2BIP4"/>
<accession>A0A8G2BIP4</accession>
<feature type="binding site" evidence="8">
    <location>
        <position position="243"/>
    </location>
    <ligand>
        <name>ATP</name>
        <dbReference type="ChEBI" id="CHEBI:30616"/>
    </ligand>
</feature>
<evidence type="ECO:0000256" key="7">
    <source>
        <dbReference type="ARBA" id="ARBA00023146"/>
    </source>
</evidence>
<comment type="subunit">
    <text evidence="8">Monomer.</text>
</comment>
<dbReference type="Gene3D" id="1.10.10.350">
    <property type="match status" value="1"/>
</dbReference>
<dbReference type="EC" id="6.1.1.17" evidence="8"/>
<keyword evidence="12" id="KW-1185">Reference proteome</keyword>
<keyword evidence="5 8" id="KW-0067">ATP-binding</keyword>
<dbReference type="InterPro" id="IPR001412">
    <property type="entry name" value="aa-tRNA-synth_I_CS"/>
</dbReference>
<evidence type="ECO:0000256" key="6">
    <source>
        <dbReference type="ARBA" id="ARBA00022917"/>
    </source>
</evidence>
<dbReference type="InterPro" id="IPR045462">
    <property type="entry name" value="aa-tRNA-synth_I_cd-bd"/>
</dbReference>
<dbReference type="Pfam" id="PF00749">
    <property type="entry name" value="tRNA-synt_1c"/>
    <property type="match status" value="1"/>
</dbReference>
<dbReference type="RefSeq" id="WP_093149556.1">
    <property type="nucleotide sequence ID" value="NZ_FNBW01000004.1"/>
</dbReference>
<evidence type="ECO:0000256" key="5">
    <source>
        <dbReference type="ARBA" id="ARBA00022840"/>
    </source>
</evidence>
<sequence length="447" mass="48729">MTVRVRFAPSPTGLLHVGNTRQALINWLFARAQGGEFMLRSDDTDTERSTAEFAKKIERDLNWLGLAWDLFARQSDRLDRYAAEAERLREMGRLYPCYESAEELALKRKQQLSAGKPPVYDRAALSLSDAEKAAKEASGIRPHWRFKLDHEVVAWDDLVRGESRQDMASQSDPVLIRADGSPVYSMASVVDDIEFGVTHIIRGEDHVTNSATQIQLFRALGAEPPVLGHTSLIVGADGAGLSKRLGSLSLQDLRETDGLEAMAINSLLAGLGTNEVVAATALDQLVDGFDITRYGRATPRFDPAELAQMNAKILHETAYGDVASRLADLGVEGGEAFWTAIRGNIAKLAEAGEWWVVVGAPIVPVIAEEDAEFCATAADLLPQGEPTAETWGAWTGTLKAETGRKGKGLFMPLRKALTARERGPELGDLLPLMGRARIVSRLRGETA</sequence>
<dbReference type="NCBIfam" id="TIGR00464">
    <property type="entry name" value="gltX_bact"/>
    <property type="match status" value="1"/>
</dbReference>
<keyword evidence="2 8" id="KW-0963">Cytoplasm</keyword>
<reference evidence="11 12" key="1">
    <citation type="submission" date="2016-10" db="EMBL/GenBank/DDBJ databases">
        <authorList>
            <person name="Varghese N."/>
            <person name="Submissions S."/>
        </authorList>
    </citation>
    <scope>NUCLEOTIDE SEQUENCE [LARGE SCALE GENOMIC DNA]</scope>
    <source>
        <strain evidence="11 12">DSM 18839</strain>
    </source>
</reference>
<comment type="similarity">
    <text evidence="1 8">Belongs to the class-I aminoacyl-tRNA synthetase family. Glutamate--tRNA ligase type 1 subfamily.</text>
</comment>
<proteinExistence type="inferred from homology"/>
<evidence type="ECO:0000256" key="2">
    <source>
        <dbReference type="ARBA" id="ARBA00022490"/>
    </source>
</evidence>
<name>A0A8G2BIP4_9PROT</name>
<dbReference type="Proteomes" id="UP000198615">
    <property type="component" value="Unassembled WGS sequence"/>
</dbReference>
<dbReference type="OrthoDB" id="9807503at2"/>
<comment type="function">
    <text evidence="8">Catalyzes the attachment of glutamate to tRNA(Glu) in a two-step reaction: glutamate is first activated by ATP to form Glu-AMP and then transferred to the acceptor end of tRNA(Glu).</text>
</comment>
<comment type="caution">
    <text evidence="8">Lacks conserved residue(s) required for the propagation of feature annotation.</text>
</comment>
<comment type="catalytic activity">
    <reaction evidence="8">
        <text>tRNA(Glu) + L-glutamate + ATP = L-glutamyl-tRNA(Glu) + AMP + diphosphate</text>
        <dbReference type="Rhea" id="RHEA:23540"/>
        <dbReference type="Rhea" id="RHEA-COMP:9663"/>
        <dbReference type="Rhea" id="RHEA-COMP:9680"/>
        <dbReference type="ChEBI" id="CHEBI:29985"/>
        <dbReference type="ChEBI" id="CHEBI:30616"/>
        <dbReference type="ChEBI" id="CHEBI:33019"/>
        <dbReference type="ChEBI" id="CHEBI:78442"/>
        <dbReference type="ChEBI" id="CHEBI:78520"/>
        <dbReference type="ChEBI" id="CHEBI:456215"/>
        <dbReference type="EC" id="6.1.1.17"/>
    </reaction>
</comment>
<dbReference type="PROSITE" id="PS00178">
    <property type="entry name" value="AA_TRNA_LIGASE_I"/>
    <property type="match status" value="1"/>
</dbReference>
<keyword evidence="4 8" id="KW-0547">Nucleotide-binding</keyword>
<dbReference type="SUPFAM" id="SSF52374">
    <property type="entry name" value="Nucleotidylyl transferase"/>
    <property type="match status" value="1"/>
</dbReference>
<evidence type="ECO:0000256" key="8">
    <source>
        <dbReference type="HAMAP-Rule" id="MF_00022"/>
    </source>
</evidence>
<evidence type="ECO:0000259" key="9">
    <source>
        <dbReference type="Pfam" id="PF00749"/>
    </source>
</evidence>
<dbReference type="InterPro" id="IPR020058">
    <property type="entry name" value="Glu/Gln-tRNA-synth_Ib_cat-dom"/>
</dbReference>
<feature type="short sequence motif" description="'HIGH' region" evidence="8">
    <location>
        <begin position="9"/>
        <end position="19"/>
    </location>
</feature>
<dbReference type="Gene3D" id="3.40.50.620">
    <property type="entry name" value="HUPs"/>
    <property type="match status" value="1"/>
</dbReference>
<dbReference type="GO" id="GO:0005524">
    <property type="term" value="F:ATP binding"/>
    <property type="evidence" value="ECO:0007669"/>
    <property type="project" value="UniProtKB-UniRule"/>
</dbReference>
<feature type="domain" description="Glutamyl/glutaminyl-tRNA synthetase class Ib catalytic" evidence="9">
    <location>
        <begin position="3"/>
        <end position="273"/>
    </location>
</feature>
<keyword evidence="6 8" id="KW-0648">Protein biosynthesis</keyword>
<protein>
    <recommendedName>
        <fullName evidence="8">Glutamate--tRNA ligase</fullName>
        <ecNumber evidence="8">6.1.1.17</ecNumber>
    </recommendedName>
    <alternativeName>
        <fullName evidence="8">Glutamyl-tRNA synthetase</fullName>
        <shortName evidence="8">GluRS</shortName>
    </alternativeName>
</protein>
<dbReference type="GO" id="GO:0006424">
    <property type="term" value="P:glutamyl-tRNA aminoacylation"/>
    <property type="evidence" value="ECO:0007669"/>
    <property type="project" value="UniProtKB-UniRule"/>
</dbReference>
<evidence type="ECO:0000313" key="11">
    <source>
        <dbReference type="EMBL" id="SDF56139.1"/>
    </source>
</evidence>
<feature type="domain" description="Aminoacyl-tRNA synthetase class I anticodon-binding" evidence="10">
    <location>
        <begin position="385"/>
        <end position="443"/>
    </location>
</feature>
<dbReference type="InterPro" id="IPR000924">
    <property type="entry name" value="Glu/Gln-tRNA-synth"/>
</dbReference>
<dbReference type="InterPro" id="IPR004527">
    <property type="entry name" value="Glu-tRNA-ligase_bac/mito"/>
</dbReference>
<dbReference type="PANTHER" id="PTHR43311:SF2">
    <property type="entry name" value="GLUTAMATE--TRNA LIGASE, MITOCHONDRIAL-RELATED"/>
    <property type="match status" value="1"/>
</dbReference>
<gene>
    <name evidence="8" type="primary">gltX</name>
    <name evidence="11" type="ORF">SAMN05660686_01675</name>
</gene>
<dbReference type="InterPro" id="IPR008925">
    <property type="entry name" value="aa_tRNA-synth_I_cd-bd_sf"/>
</dbReference>
<dbReference type="InterPro" id="IPR014729">
    <property type="entry name" value="Rossmann-like_a/b/a_fold"/>
</dbReference>
<comment type="subcellular location">
    <subcellularLocation>
        <location evidence="8">Cytoplasm</location>
    </subcellularLocation>
</comment>
<dbReference type="Pfam" id="PF19269">
    <property type="entry name" value="Anticodon_2"/>
    <property type="match status" value="1"/>
</dbReference>
<dbReference type="GO" id="GO:0004818">
    <property type="term" value="F:glutamate-tRNA ligase activity"/>
    <property type="evidence" value="ECO:0007669"/>
    <property type="project" value="UniProtKB-UniRule"/>
</dbReference>
<dbReference type="SUPFAM" id="SSF48163">
    <property type="entry name" value="An anticodon-binding domain of class I aminoacyl-tRNA synthetases"/>
    <property type="match status" value="1"/>
</dbReference>
<dbReference type="PRINTS" id="PR00987">
    <property type="entry name" value="TRNASYNTHGLU"/>
</dbReference>
<evidence type="ECO:0000256" key="3">
    <source>
        <dbReference type="ARBA" id="ARBA00022598"/>
    </source>
</evidence>
<evidence type="ECO:0000256" key="1">
    <source>
        <dbReference type="ARBA" id="ARBA00007894"/>
    </source>
</evidence>
<dbReference type="InterPro" id="IPR049940">
    <property type="entry name" value="GluQ/Sye"/>
</dbReference>
<evidence type="ECO:0000256" key="4">
    <source>
        <dbReference type="ARBA" id="ARBA00022741"/>
    </source>
</evidence>
<feature type="short sequence motif" description="'KMSKS' region" evidence="8">
    <location>
        <begin position="240"/>
        <end position="244"/>
    </location>
</feature>
<evidence type="ECO:0000313" key="12">
    <source>
        <dbReference type="Proteomes" id="UP000198615"/>
    </source>
</evidence>
<dbReference type="GO" id="GO:0005737">
    <property type="term" value="C:cytoplasm"/>
    <property type="evidence" value="ECO:0007669"/>
    <property type="project" value="UniProtKB-SubCell"/>
</dbReference>